<evidence type="ECO:0000256" key="3">
    <source>
        <dbReference type="ARBA" id="ARBA00023015"/>
    </source>
</evidence>
<keyword evidence="4 9" id="KW-0238">DNA-binding</keyword>
<protein>
    <submittedName>
        <fullName evidence="13">WUSCHEL-related homeobox 11-like</fullName>
    </submittedName>
</protein>
<dbReference type="AlphaFoldDB" id="A0A834VXA8"/>
<accession>A0A834VXA8</accession>
<dbReference type="GO" id="GO:0003700">
    <property type="term" value="F:DNA-binding transcription factor activity"/>
    <property type="evidence" value="ECO:0007669"/>
    <property type="project" value="InterPro"/>
</dbReference>
<keyword evidence="3" id="KW-0805">Transcription regulation</keyword>
<dbReference type="InterPro" id="IPR009057">
    <property type="entry name" value="Homeodomain-like_sf"/>
</dbReference>
<dbReference type="OrthoDB" id="670226at2759"/>
<dbReference type="SMART" id="SM00389">
    <property type="entry name" value="HOX"/>
    <property type="match status" value="1"/>
</dbReference>
<dbReference type="InterPro" id="IPR044558">
    <property type="entry name" value="WOX11-like"/>
</dbReference>
<dbReference type="Gene3D" id="1.10.10.60">
    <property type="entry name" value="Homeodomain-like"/>
    <property type="match status" value="1"/>
</dbReference>
<evidence type="ECO:0000256" key="1">
    <source>
        <dbReference type="ARBA" id="ARBA00004123"/>
    </source>
</evidence>
<evidence type="ECO:0000256" key="8">
    <source>
        <dbReference type="ARBA" id="ARBA00024040"/>
    </source>
</evidence>
<evidence type="ECO:0000313" key="14">
    <source>
        <dbReference type="Proteomes" id="UP000634136"/>
    </source>
</evidence>
<sequence length="204" mass="23151">MEEDDDKREEGDSGEEGGRAIIRPRLRWNPKAEQIQILESIFNGGMVNPPKHETIRITQLLQSFGAVSDANVFYWFQNRRRQCQIAQAQAQAQAQAHLAGHHDHRQPSESAAMVMGVDASAYHIHAHHYHDDAYYDFNYQLPGNITVFINGVAREVRNGPMHMKSMFGEDVMLLNSSGLPLHTNDFGFLIQGLHHGETYFLVIN</sequence>
<dbReference type="Pfam" id="PF00046">
    <property type="entry name" value="Homeodomain"/>
    <property type="match status" value="1"/>
</dbReference>
<feature type="region of interest" description="Disordered" evidence="11">
    <location>
        <begin position="1"/>
        <end position="23"/>
    </location>
</feature>
<reference evidence="13" key="1">
    <citation type="submission" date="2020-09" db="EMBL/GenBank/DDBJ databases">
        <title>Genome-Enabled Discovery of Anthraquinone Biosynthesis in Senna tora.</title>
        <authorList>
            <person name="Kang S.-H."/>
            <person name="Pandey R.P."/>
            <person name="Lee C.-M."/>
            <person name="Sim J.-S."/>
            <person name="Jeong J.-T."/>
            <person name="Choi B.-S."/>
            <person name="Jung M."/>
            <person name="Ginzburg D."/>
            <person name="Zhao K."/>
            <person name="Won S.Y."/>
            <person name="Oh T.-J."/>
            <person name="Yu Y."/>
            <person name="Kim N.-H."/>
            <person name="Lee O.R."/>
            <person name="Lee T.-H."/>
            <person name="Bashyal P."/>
            <person name="Kim T.-S."/>
            <person name="Lee W.-H."/>
            <person name="Kawkins C."/>
            <person name="Kim C.-K."/>
            <person name="Kim J.S."/>
            <person name="Ahn B.O."/>
            <person name="Rhee S.Y."/>
            <person name="Sohng J.K."/>
        </authorList>
    </citation>
    <scope>NUCLEOTIDE SEQUENCE</scope>
    <source>
        <tissue evidence="13">Leaf</tissue>
    </source>
</reference>
<dbReference type="EMBL" id="JAAIUW010000013">
    <property type="protein sequence ID" value="KAF7801423.1"/>
    <property type="molecule type" value="Genomic_DNA"/>
</dbReference>
<feature type="DNA-binding region" description="Homeobox" evidence="9">
    <location>
        <begin position="23"/>
        <end position="87"/>
    </location>
</feature>
<comment type="similarity">
    <text evidence="8">Belongs to the WUS homeobox family.</text>
</comment>
<evidence type="ECO:0000313" key="13">
    <source>
        <dbReference type="EMBL" id="KAF7801423.1"/>
    </source>
</evidence>
<comment type="subcellular location">
    <subcellularLocation>
        <location evidence="1 9 10">Nucleus</location>
    </subcellularLocation>
</comment>
<evidence type="ECO:0000256" key="2">
    <source>
        <dbReference type="ARBA" id="ARBA00022473"/>
    </source>
</evidence>
<evidence type="ECO:0000259" key="12">
    <source>
        <dbReference type="PROSITE" id="PS50071"/>
    </source>
</evidence>
<proteinExistence type="inferred from homology"/>
<dbReference type="SUPFAM" id="SSF46689">
    <property type="entry name" value="Homeodomain-like"/>
    <property type="match status" value="1"/>
</dbReference>
<evidence type="ECO:0000256" key="10">
    <source>
        <dbReference type="RuleBase" id="RU000682"/>
    </source>
</evidence>
<gene>
    <name evidence="13" type="ORF">G2W53_040534</name>
</gene>
<dbReference type="CDD" id="cd00086">
    <property type="entry name" value="homeodomain"/>
    <property type="match status" value="1"/>
</dbReference>
<feature type="domain" description="Homeobox" evidence="12">
    <location>
        <begin position="21"/>
        <end position="86"/>
    </location>
</feature>
<dbReference type="PROSITE" id="PS50071">
    <property type="entry name" value="HOMEOBOX_2"/>
    <property type="match status" value="1"/>
</dbReference>
<evidence type="ECO:0000256" key="5">
    <source>
        <dbReference type="ARBA" id="ARBA00023155"/>
    </source>
</evidence>
<dbReference type="Proteomes" id="UP000634136">
    <property type="component" value="Unassembled WGS sequence"/>
</dbReference>
<dbReference type="PANTHER" id="PTHR46998">
    <property type="entry name" value="WUSCHEL-RELATED HOMEOBOX 11"/>
    <property type="match status" value="1"/>
</dbReference>
<evidence type="ECO:0000256" key="6">
    <source>
        <dbReference type="ARBA" id="ARBA00023163"/>
    </source>
</evidence>
<keyword evidence="2" id="KW-0217">Developmental protein</keyword>
<feature type="compositionally biased region" description="Acidic residues" evidence="11">
    <location>
        <begin position="1"/>
        <end position="15"/>
    </location>
</feature>
<evidence type="ECO:0000256" key="11">
    <source>
        <dbReference type="SAM" id="MobiDB-lite"/>
    </source>
</evidence>
<comment type="caution">
    <text evidence="13">The sequence shown here is derived from an EMBL/GenBank/DDBJ whole genome shotgun (WGS) entry which is preliminary data.</text>
</comment>
<evidence type="ECO:0000256" key="9">
    <source>
        <dbReference type="PROSITE-ProRule" id="PRU00108"/>
    </source>
</evidence>
<dbReference type="GO" id="GO:0005634">
    <property type="term" value="C:nucleus"/>
    <property type="evidence" value="ECO:0007669"/>
    <property type="project" value="UniProtKB-SubCell"/>
</dbReference>
<keyword evidence="7 9" id="KW-0539">Nucleus</keyword>
<dbReference type="PANTHER" id="PTHR46998:SF2">
    <property type="entry name" value="WUSCHEL-RELATED HOMEOBOX 11"/>
    <property type="match status" value="1"/>
</dbReference>
<organism evidence="13 14">
    <name type="scientific">Senna tora</name>
    <dbReference type="NCBI Taxonomy" id="362788"/>
    <lineage>
        <taxon>Eukaryota</taxon>
        <taxon>Viridiplantae</taxon>
        <taxon>Streptophyta</taxon>
        <taxon>Embryophyta</taxon>
        <taxon>Tracheophyta</taxon>
        <taxon>Spermatophyta</taxon>
        <taxon>Magnoliopsida</taxon>
        <taxon>eudicotyledons</taxon>
        <taxon>Gunneridae</taxon>
        <taxon>Pentapetalae</taxon>
        <taxon>rosids</taxon>
        <taxon>fabids</taxon>
        <taxon>Fabales</taxon>
        <taxon>Fabaceae</taxon>
        <taxon>Caesalpinioideae</taxon>
        <taxon>Cassia clade</taxon>
        <taxon>Senna</taxon>
    </lineage>
</organism>
<dbReference type="GO" id="GO:0003677">
    <property type="term" value="F:DNA binding"/>
    <property type="evidence" value="ECO:0007669"/>
    <property type="project" value="UniProtKB-UniRule"/>
</dbReference>
<evidence type="ECO:0000256" key="4">
    <source>
        <dbReference type="ARBA" id="ARBA00023125"/>
    </source>
</evidence>
<dbReference type="GO" id="GO:0048830">
    <property type="term" value="P:adventitious root development"/>
    <property type="evidence" value="ECO:0007669"/>
    <property type="project" value="InterPro"/>
</dbReference>
<keyword evidence="6" id="KW-0804">Transcription</keyword>
<dbReference type="InterPro" id="IPR001356">
    <property type="entry name" value="HD"/>
</dbReference>
<name>A0A834VXA8_9FABA</name>
<keyword evidence="5 9" id="KW-0371">Homeobox</keyword>
<keyword evidence="14" id="KW-1185">Reference proteome</keyword>
<evidence type="ECO:0000256" key="7">
    <source>
        <dbReference type="ARBA" id="ARBA00023242"/>
    </source>
</evidence>